<organism evidence="1 2">
    <name type="scientific">Frankliniella fusca</name>
    <dbReference type="NCBI Taxonomy" id="407009"/>
    <lineage>
        <taxon>Eukaryota</taxon>
        <taxon>Metazoa</taxon>
        <taxon>Ecdysozoa</taxon>
        <taxon>Arthropoda</taxon>
        <taxon>Hexapoda</taxon>
        <taxon>Insecta</taxon>
        <taxon>Pterygota</taxon>
        <taxon>Neoptera</taxon>
        <taxon>Paraneoptera</taxon>
        <taxon>Thysanoptera</taxon>
        <taxon>Terebrantia</taxon>
        <taxon>Thripoidea</taxon>
        <taxon>Thripidae</taxon>
        <taxon>Frankliniella</taxon>
    </lineage>
</organism>
<reference evidence="1" key="1">
    <citation type="submission" date="2021-07" db="EMBL/GenBank/DDBJ databases">
        <authorList>
            <person name="Catto M.A."/>
            <person name="Jacobson A."/>
            <person name="Kennedy G."/>
            <person name="Labadie P."/>
            <person name="Hunt B.G."/>
            <person name="Srinivasan R."/>
        </authorList>
    </citation>
    <scope>NUCLEOTIDE SEQUENCE</scope>
    <source>
        <strain evidence="1">PL_HMW_Pooled</strain>
        <tissue evidence="1">Head</tissue>
    </source>
</reference>
<proteinExistence type="predicted"/>
<reference evidence="1" key="2">
    <citation type="journal article" date="2023" name="BMC Genomics">
        <title>Pest status, molecular evolution, and epigenetic factors derived from the genome assembly of Frankliniella fusca, a thysanopteran phytovirus vector.</title>
        <authorList>
            <person name="Catto M.A."/>
            <person name="Labadie P.E."/>
            <person name="Jacobson A.L."/>
            <person name="Kennedy G.G."/>
            <person name="Srinivasan R."/>
            <person name="Hunt B.G."/>
        </authorList>
    </citation>
    <scope>NUCLEOTIDE SEQUENCE</scope>
    <source>
        <strain evidence="1">PL_HMW_Pooled</strain>
    </source>
</reference>
<name>A0AAE1LAL4_9NEOP</name>
<dbReference type="EMBL" id="JAHWGI010000307">
    <property type="protein sequence ID" value="KAK3912951.1"/>
    <property type="molecule type" value="Genomic_DNA"/>
</dbReference>
<comment type="caution">
    <text evidence="1">The sequence shown here is derived from an EMBL/GenBank/DDBJ whole genome shotgun (WGS) entry which is preliminary data.</text>
</comment>
<dbReference type="Proteomes" id="UP001219518">
    <property type="component" value="Unassembled WGS sequence"/>
</dbReference>
<evidence type="ECO:0000313" key="1">
    <source>
        <dbReference type="EMBL" id="KAK3912951.1"/>
    </source>
</evidence>
<sequence length="70" mass="7548">MTFFGLPFGLAEALLNISSVTSLTSILITDLKDLIYPSQIGCLVSIISLKEAFGTRGRISHGVMFLANED</sequence>
<protein>
    <submittedName>
        <fullName evidence="1">L,D-transpeptidase YbiS</fullName>
    </submittedName>
</protein>
<evidence type="ECO:0000313" key="2">
    <source>
        <dbReference type="Proteomes" id="UP001219518"/>
    </source>
</evidence>
<accession>A0AAE1LAL4</accession>
<keyword evidence="2" id="KW-1185">Reference proteome</keyword>
<dbReference type="AlphaFoldDB" id="A0AAE1LAL4"/>
<gene>
    <name evidence="1" type="ORF">KUF71_022405</name>
</gene>